<dbReference type="Proteomes" id="UP000710432">
    <property type="component" value="Unassembled WGS sequence"/>
</dbReference>
<accession>A0A8J6GMB0</accession>
<dbReference type="SMART" id="SM00228">
    <property type="entry name" value="PDZ"/>
    <property type="match status" value="1"/>
</dbReference>
<dbReference type="GO" id="GO:0016010">
    <property type="term" value="C:dystrophin-associated glycoprotein complex"/>
    <property type="evidence" value="ECO:0007669"/>
    <property type="project" value="TreeGrafter"/>
</dbReference>
<evidence type="ECO:0000259" key="6">
    <source>
        <dbReference type="PROSITE" id="PS50106"/>
    </source>
</evidence>
<organism evidence="7 8">
    <name type="scientific">Microtus ochrogaster</name>
    <name type="common">Prairie vole</name>
    <dbReference type="NCBI Taxonomy" id="79684"/>
    <lineage>
        <taxon>Eukaryota</taxon>
        <taxon>Metazoa</taxon>
        <taxon>Chordata</taxon>
        <taxon>Craniata</taxon>
        <taxon>Vertebrata</taxon>
        <taxon>Euteleostomi</taxon>
        <taxon>Mammalia</taxon>
        <taxon>Eutheria</taxon>
        <taxon>Euarchontoglires</taxon>
        <taxon>Glires</taxon>
        <taxon>Rodentia</taxon>
        <taxon>Myomorpha</taxon>
        <taxon>Muroidea</taxon>
        <taxon>Cricetidae</taxon>
        <taxon>Arvicolinae</taxon>
        <taxon>Microtus</taxon>
    </lineage>
</organism>
<keyword evidence="5" id="KW-0206">Cytoskeleton</keyword>
<proteinExistence type="inferred from homology"/>
<evidence type="ECO:0000313" key="7">
    <source>
        <dbReference type="EMBL" id="KAH0512328.1"/>
    </source>
</evidence>
<comment type="subcellular location">
    <subcellularLocation>
        <location evidence="1">Cytoplasm</location>
        <location evidence="1">Cytoskeleton</location>
    </subcellularLocation>
</comment>
<keyword evidence="4" id="KW-0009">Actin-binding</keyword>
<dbReference type="GO" id="GO:0005198">
    <property type="term" value="F:structural molecule activity"/>
    <property type="evidence" value="ECO:0007669"/>
    <property type="project" value="InterPro"/>
</dbReference>
<dbReference type="Pfam" id="PF00595">
    <property type="entry name" value="PDZ"/>
    <property type="match status" value="1"/>
</dbReference>
<dbReference type="CDD" id="cd06801">
    <property type="entry name" value="PDZ_syntrophin-like"/>
    <property type="match status" value="1"/>
</dbReference>
<dbReference type="Gene3D" id="2.30.29.30">
    <property type="entry name" value="Pleckstrin-homology domain (PH domain)/Phosphotyrosine-binding domain (PTB)"/>
    <property type="match status" value="1"/>
</dbReference>
<dbReference type="SUPFAM" id="SSF50729">
    <property type="entry name" value="PH domain-like"/>
    <property type="match status" value="1"/>
</dbReference>
<dbReference type="GO" id="GO:0003779">
    <property type="term" value="F:actin binding"/>
    <property type="evidence" value="ECO:0007669"/>
    <property type="project" value="UniProtKB-KW"/>
</dbReference>
<evidence type="ECO:0000256" key="1">
    <source>
        <dbReference type="ARBA" id="ARBA00004245"/>
    </source>
</evidence>
<dbReference type="InterPro" id="IPR011993">
    <property type="entry name" value="PH-like_dom_sf"/>
</dbReference>
<evidence type="ECO:0000256" key="3">
    <source>
        <dbReference type="ARBA" id="ARBA00022490"/>
    </source>
</evidence>
<keyword evidence="3" id="KW-0963">Cytoplasm</keyword>
<dbReference type="Pfam" id="PF23012">
    <property type="entry name" value="Syntrophin_4th"/>
    <property type="match status" value="1"/>
</dbReference>
<dbReference type="PANTHER" id="PTHR10554:SF3">
    <property type="entry name" value="GAMMA-2-SYNTROPHIN"/>
    <property type="match status" value="1"/>
</dbReference>
<evidence type="ECO:0000256" key="2">
    <source>
        <dbReference type="ARBA" id="ARBA00010798"/>
    </source>
</evidence>
<feature type="domain" description="PDZ" evidence="6">
    <location>
        <begin position="52"/>
        <end position="138"/>
    </location>
</feature>
<dbReference type="InterPro" id="IPR001478">
    <property type="entry name" value="PDZ"/>
</dbReference>
<dbReference type="PANTHER" id="PTHR10554">
    <property type="entry name" value="SYNTROPHIN"/>
    <property type="match status" value="1"/>
</dbReference>
<reference evidence="7" key="1">
    <citation type="submission" date="2020-03" db="EMBL/GenBank/DDBJ databases">
        <title>Studies in the Genomics of Life Span.</title>
        <authorList>
            <person name="Glass D."/>
        </authorList>
    </citation>
    <scope>NUCLEOTIDE SEQUENCE</scope>
    <source>
        <strain evidence="7">LTLLF</strain>
        <tissue evidence="7">Muscle</tissue>
    </source>
</reference>
<protein>
    <submittedName>
        <fullName evidence="7">Gamma-2-syntrophin</fullName>
    </submittedName>
</protein>
<dbReference type="InterPro" id="IPR015482">
    <property type="entry name" value="Syntrophin"/>
</dbReference>
<evidence type="ECO:0000256" key="5">
    <source>
        <dbReference type="ARBA" id="ARBA00023212"/>
    </source>
</evidence>
<comment type="caution">
    <text evidence="7">The sequence shown here is derived from an EMBL/GenBank/DDBJ whole genome shotgun (WGS) entry which is preliminary data.</text>
</comment>
<dbReference type="InterPro" id="IPR055108">
    <property type="entry name" value="Syntrophin_4th"/>
</dbReference>
<comment type="similarity">
    <text evidence="2">Belongs to the syntrophin family.</text>
</comment>
<gene>
    <name evidence="7" type="ORF">LTLLF_144575</name>
</gene>
<dbReference type="AlphaFoldDB" id="A0A8J6GMB0"/>
<dbReference type="PROSITE" id="PS50106">
    <property type="entry name" value="PDZ"/>
    <property type="match status" value="1"/>
</dbReference>
<evidence type="ECO:0000313" key="8">
    <source>
        <dbReference type="Proteomes" id="UP000710432"/>
    </source>
</evidence>
<dbReference type="EMBL" id="JAATJU010022000">
    <property type="protein sequence ID" value="KAH0512328.1"/>
    <property type="molecule type" value="Genomic_DNA"/>
</dbReference>
<name>A0A8J6GMB0_MICOH</name>
<evidence type="ECO:0000256" key="4">
    <source>
        <dbReference type="ARBA" id="ARBA00023203"/>
    </source>
</evidence>
<dbReference type="Gene3D" id="2.30.42.10">
    <property type="match status" value="1"/>
</dbReference>
<dbReference type="InterPro" id="IPR036034">
    <property type="entry name" value="PDZ_sf"/>
</dbReference>
<dbReference type="SUPFAM" id="SSF50156">
    <property type="entry name" value="PDZ domain-like"/>
    <property type="match status" value="1"/>
</dbReference>
<dbReference type="GO" id="GO:0005856">
    <property type="term" value="C:cytoskeleton"/>
    <property type="evidence" value="ECO:0007669"/>
    <property type="project" value="UniProtKB-SubCell"/>
</dbReference>
<sequence length="469" mass="51954">MRGSPITSLCRELNSLVNVTSLHPQTKTALALLYDEGLENAYDVRLKLTKEVLTIQKQDVVCIGGAPPGANGGAEHGVPVVISKIFKDQAADQTEMLFVGDAVLQVNGINVENSTHEEVVHLLRNAGDDVTITVEYLREAPSFLKLPLGSPGPSSDHSSRASSPLFDSGLHLNGHCSHTAPSSPSSPVANEPKYEKRWLDTLSVPLSMARISRYKAGTERLRSSAFEVLALDGTSTGVLQFSTAQDCADWLRAISANISDLTLQHVSTLDWGRAERAYNLCEVLFKVHKFWLSDNYWLQANLYLGLHDFDCEDPRPYCFSVLAGHGRSHVFSVELGSELAVWEKSFQRATFMEVQRTGSKTYLCSWQGETLCFTVDFALGFTCFDSKTKNVLWRFKFSQLKGSSDDGKTRVKLLFQNPDTKQIETKELEFQDLTAVLHCIHSFIAAKVASLDPGFVDSQSMARRYLCNS</sequence>